<gene>
    <name evidence="2" type="ORF">MOTE_22680</name>
</gene>
<evidence type="ECO:0000313" key="2">
    <source>
        <dbReference type="EMBL" id="OIQ57027.1"/>
    </source>
</evidence>
<reference evidence="2 3" key="1">
    <citation type="submission" date="2016-08" db="EMBL/GenBank/DDBJ databases">
        <title>Genome-based comparison of Moorella thermoacetic strains.</title>
        <authorList>
            <person name="Poehlein A."/>
            <person name="Bengelsdorf F.R."/>
            <person name="Esser C."/>
            <person name="Duerre P."/>
            <person name="Daniel R."/>
        </authorList>
    </citation>
    <scope>NUCLEOTIDE SEQUENCE [LARGE SCALE GENOMIC DNA]</scope>
    <source>
        <strain evidence="2 3">DSM 21394</strain>
    </source>
</reference>
<organism evidence="2 3">
    <name type="scientific">Neomoorella thermoacetica</name>
    <name type="common">Clostridium thermoaceticum</name>
    <dbReference type="NCBI Taxonomy" id="1525"/>
    <lineage>
        <taxon>Bacteria</taxon>
        <taxon>Bacillati</taxon>
        <taxon>Bacillota</taxon>
        <taxon>Clostridia</taxon>
        <taxon>Neomoorellales</taxon>
        <taxon>Neomoorellaceae</taxon>
        <taxon>Neomoorella</taxon>
    </lineage>
</organism>
<dbReference type="Pfam" id="PF12654">
    <property type="entry name" value="DUF3786"/>
    <property type="match status" value="1"/>
</dbReference>
<dbReference type="EMBL" id="MDDC01000020">
    <property type="protein sequence ID" value="OIQ57027.1"/>
    <property type="molecule type" value="Genomic_DNA"/>
</dbReference>
<comment type="caution">
    <text evidence="2">The sequence shown here is derived from an EMBL/GenBank/DDBJ whole genome shotgun (WGS) entry which is preliminary data.</text>
</comment>
<accession>A0A1J5NUF6</accession>
<evidence type="ECO:0000259" key="1">
    <source>
        <dbReference type="Pfam" id="PF12654"/>
    </source>
</evidence>
<dbReference type="InterPro" id="IPR024264">
    <property type="entry name" value="DUF3786"/>
</dbReference>
<protein>
    <recommendedName>
        <fullName evidence="1">DUF3786 domain-containing protein</fullName>
    </recommendedName>
</protein>
<feature type="domain" description="DUF3786" evidence="1">
    <location>
        <begin position="37"/>
        <end position="209"/>
    </location>
</feature>
<sequence length="228" mass="24995">MINDVYHQKGVFSMALPYNLDVTLARAKVDLAKIRVEEIARHKKVSWEAEKGFLILPSLNEIYHITYPAGEVSTANGEPVDPRFQVLILHYLTGPGAALRGQWISFKELPGGLFYQDPFYGRAVLPLVRFFGSQPAGLLRAGEGLGGRPVDQGDAGIELSPFPRLPVRIVIWAGDEEIPASGTILFDASAPEMLATEDFAVLAEYLVKRLKCLAKEQTLLSSMSSAPV</sequence>
<name>A0A1J5NUF6_NEOTH</name>
<dbReference type="AlphaFoldDB" id="A0A1J5NUF6"/>
<dbReference type="OrthoDB" id="159408at2"/>
<evidence type="ECO:0000313" key="3">
    <source>
        <dbReference type="Proteomes" id="UP000182811"/>
    </source>
</evidence>
<dbReference type="Proteomes" id="UP000182811">
    <property type="component" value="Unassembled WGS sequence"/>
</dbReference>
<proteinExistence type="predicted"/>